<dbReference type="Gene3D" id="3.60.15.10">
    <property type="entry name" value="Ribonuclease Z/Hydroxyacylglutathione hydrolase-like"/>
    <property type="match status" value="1"/>
</dbReference>
<accession>A0ABP7TQR0</accession>
<evidence type="ECO:0000256" key="1">
    <source>
        <dbReference type="ARBA" id="ARBA00001947"/>
    </source>
</evidence>
<evidence type="ECO:0000313" key="7">
    <source>
        <dbReference type="Proteomes" id="UP001500968"/>
    </source>
</evidence>
<protein>
    <submittedName>
        <fullName evidence="6">MBL fold metallo-hydrolase</fullName>
    </submittedName>
</protein>
<evidence type="ECO:0000256" key="2">
    <source>
        <dbReference type="ARBA" id="ARBA00022723"/>
    </source>
</evidence>
<name>A0ABP7TQR0_9FLAO</name>
<dbReference type="InterPro" id="IPR001279">
    <property type="entry name" value="Metallo-B-lactamas"/>
</dbReference>
<evidence type="ECO:0000256" key="4">
    <source>
        <dbReference type="ARBA" id="ARBA00022833"/>
    </source>
</evidence>
<dbReference type="CDD" id="cd06262">
    <property type="entry name" value="metallo-hydrolase-like_MBL-fold"/>
    <property type="match status" value="1"/>
</dbReference>
<dbReference type="PANTHER" id="PTHR46233">
    <property type="entry name" value="HYDROXYACYLGLUTATHIONE HYDROLASE GLOC"/>
    <property type="match status" value="1"/>
</dbReference>
<comment type="cofactor">
    <cofactor evidence="1">
        <name>Zn(2+)</name>
        <dbReference type="ChEBI" id="CHEBI:29105"/>
    </cofactor>
</comment>
<dbReference type="SUPFAM" id="SSF56281">
    <property type="entry name" value="Metallo-hydrolase/oxidoreductase"/>
    <property type="match status" value="1"/>
</dbReference>
<keyword evidence="3" id="KW-0378">Hydrolase</keyword>
<dbReference type="RefSeq" id="WP_324691476.1">
    <property type="nucleotide sequence ID" value="NZ_BAABCR010000014.1"/>
</dbReference>
<evidence type="ECO:0000259" key="5">
    <source>
        <dbReference type="SMART" id="SM00849"/>
    </source>
</evidence>
<feature type="domain" description="Metallo-beta-lactamase" evidence="5">
    <location>
        <begin position="12"/>
        <end position="192"/>
    </location>
</feature>
<dbReference type="InterPro" id="IPR036866">
    <property type="entry name" value="RibonucZ/Hydroxyglut_hydro"/>
</dbReference>
<organism evidence="6 7">
    <name type="scientific">Flavobacterium cheonhonense</name>
    <dbReference type="NCBI Taxonomy" id="706185"/>
    <lineage>
        <taxon>Bacteria</taxon>
        <taxon>Pseudomonadati</taxon>
        <taxon>Bacteroidota</taxon>
        <taxon>Flavobacteriia</taxon>
        <taxon>Flavobacteriales</taxon>
        <taxon>Flavobacteriaceae</taxon>
        <taxon>Flavobacterium</taxon>
    </lineage>
</organism>
<dbReference type="EMBL" id="BAABCR010000014">
    <property type="protein sequence ID" value="GAA4029846.1"/>
    <property type="molecule type" value="Genomic_DNA"/>
</dbReference>
<reference evidence="7" key="1">
    <citation type="journal article" date="2019" name="Int. J. Syst. Evol. Microbiol.">
        <title>The Global Catalogue of Microorganisms (GCM) 10K type strain sequencing project: providing services to taxonomists for standard genome sequencing and annotation.</title>
        <authorList>
            <consortium name="The Broad Institute Genomics Platform"/>
            <consortium name="The Broad Institute Genome Sequencing Center for Infectious Disease"/>
            <person name="Wu L."/>
            <person name="Ma J."/>
        </authorList>
    </citation>
    <scope>NUCLEOTIDE SEQUENCE [LARGE SCALE GENOMIC DNA]</scope>
    <source>
        <strain evidence="7">JCM 17064</strain>
    </source>
</reference>
<keyword evidence="4" id="KW-0862">Zinc</keyword>
<evidence type="ECO:0000313" key="6">
    <source>
        <dbReference type="EMBL" id="GAA4029846.1"/>
    </source>
</evidence>
<dbReference type="PANTHER" id="PTHR46233:SF3">
    <property type="entry name" value="HYDROXYACYLGLUTATHIONE HYDROLASE GLOC"/>
    <property type="match status" value="1"/>
</dbReference>
<keyword evidence="7" id="KW-1185">Reference proteome</keyword>
<evidence type="ECO:0000256" key="3">
    <source>
        <dbReference type="ARBA" id="ARBA00022801"/>
    </source>
</evidence>
<dbReference type="Pfam" id="PF00753">
    <property type="entry name" value="Lactamase_B"/>
    <property type="match status" value="1"/>
</dbReference>
<dbReference type="SMART" id="SM00849">
    <property type="entry name" value="Lactamase_B"/>
    <property type="match status" value="1"/>
</dbReference>
<comment type="caution">
    <text evidence="6">The sequence shown here is derived from an EMBL/GenBank/DDBJ whole genome shotgun (WGS) entry which is preliminary data.</text>
</comment>
<dbReference type="InterPro" id="IPR051453">
    <property type="entry name" value="MBL_Glyoxalase_II"/>
</dbReference>
<sequence length="206" mass="23324">MKVHHYVNPHRHSNSYVLELAEGIVVLVDLGDFNTKPFLDWMQKNGKRLSHVILTHEHADHCCGVDALGAQVPFQLICSARCEANMRNSRQNFSFYLEEIPTFEIDYKNVLIVQHQEVLTIGGYEFYFTETPGHSPGSMCVRVGDYLFTGDTILNGVKSPLSFPHSNREAYQLSVQNIKEILTIGMTICPGHDSSFEFEGFEELAV</sequence>
<proteinExistence type="predicted"/>
<keyword evidence="2" id="KW-0479">Metal-binding</keyword>
<dbReference type="Proteomes" id="UP001500968">
    <property type="component" value="Unassembled WGS sequence"/>
</dbReference>
<gene>
    <name evidence="6" type="ORF">GCM10022386_12120</name>
</gene>